<comment type="caution">
    <text evidence="1">The sequence shown here is derived from an EMBL/GenBank/DDBJ whole genome shotgun (WGS) entry which is preliminary data.</text>
</comment>
<dbReference type="Proteomes" id="UP000886998">
    <property type="component" value="Unassembled WGS sequence"/>
</dbReference>
<gene>
    <name evidence="1" type="ORF">TNIN_85231</name>
</gene>
<accession>A0A8X6XMP0</accession>
<evidence type="ECO:0000313" key="1">
    <source>
        <dbReference type="EMBL" id="GFY55360.1"/>
    </source>
</evidence>
<name>A0A8X6XMP0_9ARAC</name>
<dbReference type="EMBL" id="BMAV01010344">
    <property type="protein sequence ID" value="GFY55360.1"/>
    <property type="molecule type" value="Genomic_DNA"/>
</dbReference>
<organism evidence="1 2">
    <name type="scientific">Trichonephila inaurata madagascariensis</name>
    <dbReference type="NCBI Taxonomy" id="2747483"/>
    <lineage>
        <taxon>Eukaryota</taxon>
        <taxon>Metazoa</taxon>
        <taxon>Ecdysozoa</taxon>
        <taxon>Arthropoda</taxon>
        <taxon>Chelicerata</taxon>
        <taxon>Arachnida</taxon>
        <taxon>Araneae</taxon>
        <taxon>Araneomorphae</taxon>
        <taxon>Entelegynae</taxon>
        <taxon>Araneoidea</taxon>
        <taxon>Nephilidae</taxon>
        <taxon>Trichonephila</taxon>
        <taxon>Trichonephila inaurata</taxon>
    </lineage>
</organism>
<reference evidence="1" key="1">
    <citation type="submission" date="2020-08" db="EMBL/GenBank/DDBJ databases">
        <title>Multicomponent nature underlies the extraordinary mechanical properties of spider dragline silk.</title>
        <authorList>
            <person name="Kono N."/>
            <person name="Nakamura H."/>
            <person name="Mori M."/>
            <person name="Yoshida Y."/>
            <person name="Ohtoshi R."/>
            <person name="Malay A.D."/>
            <person name="Moran D.A.P."/>
            <person name="Tomita M."/>
            <person name="Numata K."/>
            <person name="Arakawa K."/>
        </authorList>
    </citation>
    <scope>NUCLEOTIDE SEQUENCE</scope>
</reference>
<proteinExistence type="predicted"/>
<evidence type="ECO:0000313" key="2">
    <source>
        <dbReference type="Proteomes" id="UP000886998"/>
    </source>
</evidence>
<sequence length="122" mass="13079">MGAKSKGHIHMSTPSSANISKGWDIYAEFYGYLSREEIRIQKDFAKKDHYEISKDCNCSTCGSSICHCQRNWGHGRRTWWRLWRSNGGLGGGHGGGYGGGMGGGLGGGYGGSNGGLEVDMVA</sequence>
<protein>
    <submittedName>
        <fullName evidence="1">Uncharacterized protein</fullName>
    </submittedName>
</protein>
<keyword evidence="2" id="KW-1185">Reference proteome</keyword>
<dbReference type="AlphaFoldDB" id="A0A8X6XMP0"/>